<dbReference type="InterPro" id="IPR001343">
    <property type="entry name" value="Hemolysn_Ca-bd"/>
</dbReference>
<organism evidence="1 2">
    <name type="scientific">Syntrophus gentianae</name>
    <dbReference type="NCBI Taxonomy" id="43775"/>
    <lineage>
        <taxon>Bacteria</taxon>
        <taxon>Pseudomonadati</taxon>
        <taxon>Thermodesulfobacteriota</taxon>
        <taxon>Syntrophia</taxon>
        <taxon>Syntrophales</taxon>
        <taxon>Syntrophaceae</taxon>
        <taxon>Syntrophus</taxon>
    </lineage>
</organism>
<dbReference type="STRING" id="43775.SAMN04489760_13716"/>
<dbReference type="PRINTS" id="PR00313">
    <property type="entry name" value="CABNDNGRPT"/>
</dbReference>
<dbReference type="GO" id="GO:0005615">
    <property type="term" value="C:extracellular space"/>
    <property type="evidence" value="ECO:0007669"/>
    <property type="project" value="InterPro"/>
</dbReference>
<proteinExistence type="predicted"/>
<dbReference type="PROSITE" id="PS00330">
    <property type="entry name" value="HEMOLYSIN_CALCIUM"/>
    <property type="match status" value="2"/>
</dbReference>
<dbReference type="InterPro" id="IPR011049">
    <property type="entry name" value="Serralysin-like_metalloprot_C"/>
</dbReference>
<name>A0A1H8AKI8_9BACT</name>
<evidence type="ECO:0000313" key="1">
    <source>
        <dbReference type="EMBL" id="SEM71141.1"/>
    </source>
</evidence>
<dbReference type="Pfam" id="PF00353">
    <property type="entry name" value="HemolysinCabind"/>
    <property type="match status" value="2"/>
</dbReference>
<dbReference type="Gene3D" id="2.150.10.10">
    <property type="entry name" value="Serralysin-like metalloprotease, C-terminal"/>
    <property type="match status" value="1"/>
</dbReference>
<dbReference type="Proteomes" id="UP000198744">
    <property type="component" value="Unassembled WGS sequence"/>
</dbReference>
<dbReference type="AlphaFoldDB" id="A0A1H8AKI8"/>
<dbReference type="EMBL" id="FOBS01000037">
    <property type="protein sequence ID" value="SEM71141.1"/>
    <property type="molecule type" value="Genomic_DNA"/>
</dbReference>
<gene>
    <name evidence="1" type="ORF">SAMN04489760_13716</name>
</gene>
<evidence type="ECO:0000313" key="2">
    <source>
        <dbReference type="Proteomes" id="UP000198744"/>
    </source>
</evidence>
<feature type="non-terminal residue" evidence="1">
    <location>
        <position position="1"/>
    </location>
</feature>
<protein>
    <submittedName>
        <fullName evidence="1">Type I secretion C-terminal target domain (VC_A0849 subclass)</fullName>
    </submittedName>
</protein>
<dbReference type="SUPFAM" id="SSF51120">
    <property type="entry name" value="beta-Roll"/>
    <property type="match status" value="1"/>
</dbReference>
<accession>A0A1H8AKI8</accession>
<sequence>GGLANDYMEGGTGNDIYVVDSMGDIACEASGEGTDTVRAHVSYTLEANVENLTLFDTATKGTGNALSNGIYGNAYANTLSGLAGNDTLNGGSGKDTLIGGKGTDTLTGGSGQDRFVFSESGLTNRDTIKDFAHADDTIILKDILDGSVNSVIKGLSFTSNVLNAGQYHEGAGQTGSGTQAAGIYNNTTTGEIWYNPTSSTAGDSVLICTVGVATAASLGHTDFTYSA</sequence>
<dbReference type="InterPro" id="IPR018511">
    <property type="entry name" value="Hemolysin-typ_Ca-bd_CS"/>
</dbReference>
<keyword evidence="2" id="KW-1185">Reference proteome</keyword>
<reference evidence="1 2" key="1">
    <citation type="submission" date="2016-10" db="EMBL/GenBank/DDBJ databases">
        <authorList>
            <person name="de Groot N.N."/>
        </authorList>
    </citation>
    <scope>NUCLEOTIDE SEQUENCE [LARGE SCALE GENOMIC DNA]</scope>
    <source>
        <strain evidence="1 2">DSM 8423</strain>
    </source>
</reference>
<dbReference type="GO" id="GO:0005509">
    <property type="term" value="F:calcium ion binding"/>
    <property type="evidence" value="ECO:0007669"/>
    <property type="project" value="InterPro"/>
</dbReference>